<feature type="transmembrane region" description="Helical" evidence="1">
    <location>
        <begin position="174"/>
        <end position="192"/>
    </location>
</feature>
<gene>
    <name evidence="2" type="ORF">SD10_14010</name>
</gene>
<dbReference type="AlphaFoldDB" id="A0A0E3ZWU1"/>
<dbReference type="RefSeq" id="WP_046574422.1">
    <property type="nucleotide sequence ID" value="NZ_CP010429.1"/>
</dbReference>
<name>A0A0E3ZWU1_9BACT</name>
<sequence>MNILLLKVTLMPTVIALVTLAIRKWGSKAGGLIGSMPWVAGPILLFFILEQGKSFGIYSIQGSMTGILALISFCVSYSAFSRNFTWFPTLLISYGLYTATALVFKYLQLNLYVSYAIVMISVVLSLQFYPLPIGPPASTRRLPFDIPIRMAVATVFVLAITALASVLGPNWSGILTPFPIMTTILAIFTHTLQGSSATITTLRGLVIGLLGFTTFLFLQAFLLNQYSVALSFGIAFVVNVLINLAASRVW</sequence>
<evidence type="ECO:0000256" key="1">
    <source>
        <dbReference type="SAM" id="Phobius"/>
    </source>
</evidence>
<keyword evidence="3" id="KW-1185">Reference proteome</keyword>
<reference evidence="2 3" key="1">
    <citation type="journal article" date="2014" name="Curr. Microbiol.">
        <title>Spirosoma radiotolerans sp. nov., a gamma-radiation-resistant bacterium isolated from gamma ray-irradiated soil.</title>
        <authorList>
            <person name="Lee J.J."/>
            <person name="Srinivasan S."/>
            <person name="Lim S."/>
            <person name="Joe M."/>
            <person name="Im S."/>
            <person name="Bae S.I."/>
            <person name="Park K.R."/>
            <person name="Han J.H."/>
            <person name="Park S.H."/>
            <person name="Joo B.M."/>
            <person name="Park S.J."/>
            <person name="Kim M.K."/>
        </authorList>
    </citation>
    <scope>NUCLEOTIDE SEQUENCE [LARGE SCALE GENOMIC DNA]</scope>
    <source>
        <strain evidence="2 3">DG5A</strain>
    </source>
</reference>
<feature type="transmembrane region" description="Helical" evidence="1">
    <location>
        <begin position="204"/>
        <end position="222"/>
    </location>
</feature>
<feature type="transmembrane region" description="Helical" evidence="1">
    <location>
        <begin position="84"/>
        <end position="106"/>
    </location>
</feature>
<feature type="transmembrane region" description="Helical" evidence="1">
    <location>
        <begin position="29"/>
        <end position="49"/>
    </location>
</feature>
<dbReference type="OrthoDB" id="5457281at2"/>
<dbReference type="EMBL" id="CP010429">
    <property type="protein sequence ID" value="AKD55849.1"/>
    <property type="molecule type" value="Genomic_DNA"/>
</dbReference>
<dbReference type="HOGENOM" id="CLU_082723_1_0_10"/>
<dbReference type="PATRIC" id="fig|1379870.5.peg.3048"/>
<dbReference type="STRING" id="1379870.SD10_14010"/>
<dbReference type="KEGG" id="srd:SD10_14010"/>
<keyword evidence="1" id="KW-0812">Transmembrane</keyword>
<keyword evidence="1" id="KW-1133">Transmembrane helix</keyword>
<accession>A0A0E3ZWU1</accession>
<dbReference type="Proteomes" id="UP000033054">
    <property type="component" value="Chromosome"/>
</dbReference>
<feature type="transmembrane region" description="Helical" evidence="1">
    <location>
        <begin position="6"/>
        <end position="22"/>
    </location>
</feature>
<keyword evidence="1" id="KW-0472">Membrane</keyword>
<proteinExistence type="predicted"/>
<organism evidence="2 3">
    <name type="scientific">Spirosoma radiotolerans</name>
    <dbReference type="NCBI Taxonomy" id="1379870"/>
    <lineage>
        <taxon>Bacteria</taxon>
        <taxon>Pseudomonadati</taxon>
        <taxon>Bacteroidota</taxon>
        <taxon>Cytophagia</taxon>
        <taxon>Cytophagales</taxon>
        <taxon>Cytophagaceae</taxon>
        <taxon>Spirosoma</taxon>
    </lineage>
</organism>
<feature type="transmembrane region" description="Helical" evidence="1">
    <location>
        <begin position="112"/>
        <end position="129"/>
    </location>
</feature>
<feature type="transmembrane region" description="Helical" evidence="1">
    <location>
        <begin position="150"/>
        <end position="168"/>
    </location>
</feature>
<feature type="transmembrane region" description="Helical" evidence="1">
    <location>
        <begin position="55"/>
        <end position="77"/>
    </location>
</feature>
<feature type="transmembrane region" description="Helical" evidence="1">
    <location>
        <begin position="228"/>
        <end position="246"/>
    </location>
</feature>
<evidence type="ECO:0000313" key="2">
    <source>
        <dbReference type="EMBL" id="AKD55849.1"/>
    </source>
</evidence>
<evidence type="ECO:0000313" key="3">
    <source>
        <dbReference type="Proteomes" id="UP000033054"/>
    </source>
</evidence>
<protein>
    <submittedName>
        <fullName evidence="2">Uncharacterized protein</fullName>
    </submittedName>
</protein>